<comment type="caution">
    <text evidence="2">The sequence shown here is derived from an EMBL/GenBank/DDBJ whole genome shotgun (WGS) entry which is preliminary data.</text>
</comment>
<evidence type="ECO:0000313" key="2">
    <source>
        <dbReference type="EMBL" id="PUZ28872.1"/>
    </source>
</evidence>
<dbReference type="RefSeq" id="WP_108685512.1">
    <property type="nucleotide sequence ID" value="NZ_QCYK01000001.1"/>
</dbReference>
<evidence type="ECO:0008006" key="4">
    <source>
        <dbReference type="Google" id="ProtNLM"/>
    </source>
</evidence>
<sequence>MKKICFFILFIAGVMTVHAQRKSDMQTKGQIAPTVITGPKVSQTDPKVISIKPIKLNVATIVANQPFTKDLAIDQFQISYDPLLKRYTLKCRIVNAGTTDIDLNLLSYYAHGSPNALSTSVSASDPGFGENSYPMNIPFDLETELPSGWQENGRNLKLLNSYLSGKTFVLAVTSRDPNAGWVFTINTNPVLKPGEAAYAMAFDNVVWQPGIVGLGPHRIYTIKIDPLNKTGDQNLSNNTISVTVDNYY</sequence>
<dbReference type="EMBL" id="QCYK01000001">
    <property type="protein sequence ID" value="PUZ28872.1"/>
    <property type="molecule type" value="Genomic_DNA"/>
</dbReference>
<organism evidence="2 3">
    <name type="scientific">Chitinophaga parva</name>
    <dbReference type="NCBI Taxonomy" id="2169414"/>
    <lineage>
        <taxon>Bacteria</taxon>
        <taxon>Pseudomonadati</taxon>
        <taxon>Bacteroidota</taxon>
        <taxon>Chitinophagia</taxon>
        <taxon>Chitinophagales</taxon>
        <taxon>Chitinophagaceae</taxon>
        <taxon>Chitinophaga</taxon>
    </lineage>
</organism>
<dbReference type="AlphaFoldDB" id="A0A2T7BMH5"/>
<proteinExistence type="predicted"/>
<evidence type="ECO:0000313" key="3">
    <source>
        <dbReference type="Proteomes" id="UP000244450"/>
    </source>
</evidence>
<accession>A0A2T7BMH5</accession>
<keyword evidence="3" id="KW-1185">Reference proteome</keyword>
<gene>
    <name evidence="2" type="ORF">DCC81_05170</name>
</gene>
<feature type="chain" id="PRO_5015463292" description="CARDB domain-containing protein" evidence="1">
    <location>
        <begin position="20"/>
        <end position="248"/>
    </location>
</feature>
<protein>
    <recommendedName>
        <fullName evidence="4">CARDB domain-containing protein</fullName>
    </recommendedName>
</protein>
<name>A0A2T7BMH5_9BACT</name>
<evidence type="ECO:0000256" key="1">
    <source>
        <dbReference type="SAM" id="SignalP"/>
    </source>
</evidence>
<reference evidence="2 3" key="1">
    <citation type="submission" date="2018-04" db="EMBL/GenBank/DDBJ databases">
        <title>Chitinophaga fuyangensis sp. nov., isolated from soil in a chemical factory.</title>
        <authorList>
            <person name="Chen K."/>
        </authorList>
    </citation>
    <scope>NUCLEOTIDE SEQUENCE [LARGE SCALE GENOMIC DNA]</scope>
    <source>
        <strain evidence="2 3">LY-1</strain>
    </source>
</reference>
<dbReference type="Proteomes" id="UP000244450">
    <property type="component" value="Unassembled WGS sequence"/>
</dbReference>
<feature type="signal peptide" evidence="1">
    <location>
        <begin position="1"/>
        <end position="19"/>
    </location>
</feature>
<keyword evidence="1" id="KW-0732">Signal</keyword>
<dbReference type="OrthoDB" id="749503at2"/>